<evidence type="ECO:0000313" key="2">
    <source>
        <dbReference type="EMBL" id="GJS98060.1"/>
    </source>
</evidence>
<comment type="caution">
    <text evidence="2">The sequence shown here is derived from an EMBL/GenBank/DDBJ whole genome shotgun (WGS) entry which is preliminary data.</text>
</comment>
<dbReference type="InterPro" id="IPR001584">
    <property type="entry name" value="Integrase_cat-core"/>
</dbReference>
<dbReference type="Gene3D" id="3.30.420.10">
    <property type="entry name" value="Ribonuclease H-like superfamily/Ribonuclease H"/>
    <property type="match status" value="1"/>
</dbReference>
<keyword evidence="2" id="KW-0808">Transferase</keyword>
<dbReference type="PANTHER" id="PTHR48475:SF2">
    <property type="entry name" value="RIBONUCLEASE H"/>
    <property type="match status" value="1"/>
</dbReference>
<keyword evidence="3" id="KW-1185">Reference proteome</keyword>
<gene>
    <name evidence="2" type="ORF">Tco_0819230</name>
</gene>
<reference evidence="2" key="1">
    <citation type="journal article" date="2022" name="Int. J. Mol. Sci.">
        <title>Draft Genome of Tanacetum Coccineum: Genomic Comparison of Closely Related Tanacetum-Family Plants.</title>
        <authorList>
            <person name="Yamashiro T."/>
            <person name="Shiraishi A."/>
            <person name="Nakayama K."/>
            <person name="Satake H."/>
        </authorList>
    </citation>
    <scope>NUCLEOTIDE SEQUENCE</scope>
</reference>
<organism evidence="2 3">
    <name type="scientific">Tanacetum coccineum</name>
    <dbReference type="NCBI Taxonomy" id="301880"/>
    <lineage>
        <taxon>Eukaryota</taxon>
        <taxon>Viridiplantae</taxon>
        <taxon>Streptophyta</taxon>
        <taxon>Embryophyta</taxon>
        <taxon>Tracheophyta</taxon>
        <taxon>Spermatophyta</taxon>
        <taxon>Magnoliopsida</taxon>
        <taxon>eudicotyledons</taxon>
        <taxon>Gunneridae</taxon>
        <taxon>Pentapetalae</taxon>
        <taxon>asterids</taxon>
        <taxon>campanulids</taxon>
        <taxon>Asterales</taxon>
        <taxon>Asteraceae</taxon>
        <taxon>Asteroideae</taxon>
        <taxon>Anthemideae</taxon>
        <taxon>Anthemidinae</taxon>
        <taxon>Tanacetum</taxon>
    </lineage>
</organism>
<evidence type="ECO:0000313" key="3">
    <source>
        <dbReference type="Proteomes" id="UP001151760"/>
    </source>
</evidence>
<protein>
    <submittedName>
        <fullName evidence="2">Reverse transcriptase domain-containing protein</fullName>
    </submittedName>
</protein>
<dbReference type="InterPro" id="IPR036397">
    <property type="entry name" value="RNaseH_sf"/>
</dbReference>
<accession>A0ABQ5A6V9</accession>
<dbReference type="GO" id="GO:0003964">
    <property type="term" value="F:RNA-directed DNA polymerase activity"/>
    <property type="evidence" value="ECO:0007669"/>
    <property type="project" value="UniProtKB-KW"/>
</dbReference>
<feature type="domain" description="Integrase catalytic" evidence="1">
    <location>
        <begin position="1"/>
        <end position="109"/>
    </location>
</feature>
<dbReference type="Proteomes" id="UP001151760">
    <property type="component" value="Unassembled WGS sequence"/>
</dbReference>
<dbReference type="PROSITE" id="PS50994">
    <property type="entry name" value="INTEGRASE"/>
    <property type="match status" value="1"/>
</dbReference>
<proteinExistence type="predicted"/>
<reference evidence="2" key="2">
    <citation type="submission" date="2022-01" db="EMBL/GenBank/DDBJ databases">
        <authorList>
            <person name="Yamashiro T."/>
            <person name="Shiraishi A."/>
            <person name="Satake H."/>
            <person name="Nakayama K."/>
        </authorList>
    </citation>
    <scope>NUCLEOTIDE SEQUENCE</scope>
</reference>
<evidence type="ECO:0000259" key="1">
    <source>
        <dbReference type="PROSITE" id="PS50994"/>
    </source>
</evidence>
<dbReference type="EMBL" id="BQNB010012013">
    <property type="protein sequence ID" value="GJS98060.1"/>
    <property type="molecule type" value="Genomic_DNA"/>
</dbReference>
<sequence>MAILSVGHGHPRASSLGSWEGQVRPSLDNPFKSWCTRLNIQQMNMVVAHPQANGLVERANKSLMEGIKIRLGREKAGCVDELSNVLWAHRTLIKMSNGETPFTLTYGSEAVILAEICMPTYRTMMIREGLNEDEIRLNLDLLIERRELAAIQEAKYKTKLEQYYNKKVHLTNFKPREFIF</sequence>
<keyword evidence="2" id="KW-0695">RNA-directed DNA polymerase</keyword>
<dbReference type="InterPro" id="IPR012337">
    <property type="entry name" value="RNaseH-like_sf"/>
</dbReference>
<dbReference type="PANTHER" id="PTHR48475">
    <property type="entry name" value="RIBONUCLEASE H"/>
    <property type="match status" value="1"/>
</dbReference>
<dbReference type="SUPFAM" id="SSF53098">
    <property type="entry name" value="Ribonuclease H-like"/>
    <property type="match status" value="1"/>
</dbReference>
<keyword evidence="2" id="KW-0548">Nucleotidyltransferase</keyword>
<name>A0ABQ5A6V9_9ASTR</name>